<keyword evidence="5" id="KW-1185">Reference proteome</keyword>
<accession>A0A9P0HKW1</accession>
<feature type="non-terminal residue" evidence="4">
    <location>
        <position position="1"/>
    </location>
</feature>
<dbReference type="AlphaFoldDB" id="A0A9P0HKW1"/>
<dbReference type="Gene3D" id="2.20.110.10">
    <property type="entry name" value="Histone H3 K4-specific methyltransferase SET7/9 N-terminal domain"/>
    <property type="match status" value="2"/>
</dbReference>
<proteinExistence type="predicted"/>
<dbReference type="GO" id="GO:0042995">
    <property type="term" value="C:cell projection"/>
    <property type="evidence" value="ECO:0007669"/>
    <property type="project" value="UniProtKB-SubCell"/>
</dbReference>
<comment type="subcellular location">
    <subcellularLocation>
        <location evidence="1">Cell projection</location>
    </subcellularLocation>
</comment>
<dbReference type="SUPFAM" id="SSF82185">
    <property type="entry name" value="Histone H3 K4-specific methyltransferase SET7/9 N-terminal domain"/>
    <property type="match status" value="1"/>
</dbReference>
<dbReference type="Pfam" id="PF02493">
    <property type="entry name" value="MORN"/>
    <property type="match status" value="4"/>
</dbReference>
<keyword evidence="3" id="KW-0966">Cell projection</keyword>
<evidence type="ECO:0000256" key="2">
    <source>
        <dbReference type="ARBA" id="ARBA00022737"/>
    </source>
</evidence>
<dbReference type="SMART" id="SM00698">
    <property type="entry name" value="MORN"/>
    <property type="match status" value="3"/>
</dbReference>
<evidence type="ECO:0000313" key="4">
    <source>
        <dbReference type="EMBL" id="CAH1403341.1"/>
    </source>
</evidence>
<keyword evidence="2" id="KW-0677">Repeat</keyword>
<sequence>GPIVGGYRYEDGSRYWGEWNSKGQRHGTGALRLTDKSLLQSAFCEDLATGHGVLTFPDGAKYEGEILNGWFHGYGVFWRADGMKYEGEFKGGRVWGLGLVTFPDGNHGFPRHEGYFQDCKLMMGKRCPDVIQRAQKAAFMARIRIREEI</sequence>
<dbReference type="PANTHER" id="PTHR46614">
    <property type="entry name" value="MORN REPEAT-CONTAINING PROTEIN 4"/>
    <property type="match status" value="1"/>
</dbReference>
<dbReference type="OrthoDB" id="406044at2759"/>
<reference evidence="4" key="1">
    <citation type="submission" date="2022-01" db="EMBL/GenBank/DDBJ databases">
        <authorList>
            <person name="King R."/>
        </authorList>
    </citation>
    <scope>NUCLEOTIDE SEQUENCE</scope>
</reference>
<evidence type="ECO:0008006" key="6">
    <source>
        <dbReference type="Google" id="ProtNLM"/>
    </source>
</evidence>
<gene>
    <name evidence="4" type="ORF">NEZAVI_LOCUS11960</name>
</gene>
<organism evidence="4 5">
    <name type="scientific">Nezara viridula</name>
    <name type="common">Southern green stink bug</name>
    <name type="synonym">Cimex viridulus</name>
    <dbReference type="NCBI Taxonomy" id="85310"/>
    <lineage>
        <taxon>Eukaryota</taxon>
        <taxon>Metazoa</taxon>
        <taxon>Ecdysozoa</taxon>
        <taxon>Arthropoda</taxon>
        <taxon>Hexapoda</taxon>
        <taxon>Insecta</taxon>
        <taxon>Pterygota</taxon>
        <taxon>Neoptera</taxon>
        <taxon>Paraneoptera</taxon>
        <taxon>Hemiptera</taxon>
        <taxon>Heteroptera</taxon>
        <taxon>Panheteroptera</taxon>
        <taxon>Pentatomomorpha</taxon>
        <taxon>Pentatomoidea</taxon>
        <taxon>Pentatomidae</taxon>
        <taxon>Pentatominae</taxon>
        <taxon>Nezara</taxon>
    </lineage>
</organism>
<evidence type="ECO:0000256" key="3">
    <source>
        <dbReference type="ARBA" id="ARBA00023273"/>
    </source>
</evidence>
<name>A0A9P0HKW1_NEZVI</name>
<evidence type="ECO:0000313" key="5">
    <source>
        <dbReference type="Proteomes" id="UP001152798"/>
    </source>
</evidence>
<dbReference type="EMBL" id="OV725081">
    <property type="protein sequence ID" value="CAH1403341.1"/>
    <property type="molecule type" value="Genomic_DNA"/>
</dbReference>
<protein>
    <recommendedName>
        <fullName evidence="6">MORN repeat-containing protein 4</fullName>
    </recommendedName>
</protein>
<dbReference type="GO" id="GO:0048678">
    <property type="term" value="P:response to axon injury"/>
    <property type="evidence" value="ECO:0007669"/>
    <property type="project" value="TreeGrafter"/>
</dbReference>
<evidence type="ECO:0000256" key="1">
    <source>
        <dbReference type="ARBA" id="ARBA00004316"/>
    </source>
</evidence>
<dbReference type="Proteomes" id="UP001152798">
    <property type="component" value="Chromosome 5"/>
</dbReference>
<dbReference type="InterPro" id="IPR052315">
    <property type="entry name" value="MORN4"/>
</dbReference>
<dbReference type="PANTHER" id="PTHR46614:SF1">
    <property type="entry name" value="MORN REPEAT-CONTAINING PROTEIN 4"/>
    <property type="match status" value="1"/>
</dbReference>
<dbReference type="InterPro" id="IPR003409">
    <property type="entry name" value="MORN"/>
</dbReference>